<keyword evidence="4" id="KW-0597">Phosphoprotein</keyword>
<evidence type="ECO:0000256" key="3">
    <source>
        <dbReference type="ARBA" id="ARBA00012438"/>
    </source>
</evidence>
<evidence type="ECO:0000259" key="11">
    <source>
        <dbReference type="PROSITE" id="PS50109"/>
    </source>
</evidence>
<dbReference type="Gene3D" id="3.30.565.10">
    <property type="entry name" value="Histidine kinase-like ATPase, C-terminal domain"/>
    <property type="match status" value="1"/>
</dbReference>
<gene>
    <name evidence="13" type="ORF">SHI21_17285</name>
</gene>
<keyword evidence="9" id="KW-0902">Two-component regulatory system</keyword>
<dbReference type="InterPro" id="IPR005467">
    <property type="entry name" value="His_kinase_dom"/>
</dbReference>
<dbReference type="InterPro" id="IPR004358">
    <property type="entry name" value="Sig_transdc_His_kin-like_C"/>
</dbReference>
<evidence type="ECO:0000256" key="9">
    <source>
        <dbReference type="ARBA" id="ARBA00023012"/>
    </source>
</evidence>
<accession>A0ABU5W0A6</accession>
<proteinExistence type="predicted"/>
<dbReference type="Pfam" id="PF02518">
    <property type="entry name" value="HATPase_c"/>
    <property type="match status" value="1"/>
</dbReference>
<keyword evidence="14" id="KW-1185">Reference proteome</keyword>
<dbReference type="SUPFAM" id="SSF47384">
    <property type="entry name" value="Homodimeric domain of signal transducing histidine kinase"/>
    <property type="match status" value="1"/>
</dbReference>
<feature type="domain" description="Histidine kinase" evidence="11">
    <location>
        <begin position="272"/>
        <end position="491"/>
    </location>
</feature>
<dbReference type="InterPro" id="IPR003660">
    <property type="entry name" value="HAMP_dom"/>
</dbReference>
<dbReference type="Gene3D" id="6.10.340.10">
    <property type="match status" value="1"/>
</dbReference>
<keyword evidence="7" id="KW-0418">Kinase</keyword>
<dbReference type="RefSeq" id="WP_323578202.1">
    <property type="nucleotide sequence ID" value="NZ_JAYGJQ010000002.1"/>
</dbReference>
<keyword evidence="6" id="KW-0547">Nucleotide-binding</keyword>
<protein>
    <recommendedName>
        <fullName evidence="3">histidine kinase</fullName>
        <ecNumber evidence="3">2.7.13.3</ecNumber>
    </recommendedName>
</protein>
<comment type="caution">
    <text evidence="13">The sequence shown here is derived from an EMBL/GenBank/DDBJ whole genome shotgun (WGS) entry which is preliminary data.</text>
</comment>
<evidence type="ECO:0000256" key="4">
    <source>
        <dbReference type="ARBA" id="ARBA00022553"/>
    </source>
</evidence>
<keyword evidence="5" id="KW-0808">Transferase</keyword>
<name>A0ABU5W0A6_9BACT</name>
<evidence type="ECO:0000256" key="5">
    <source>
        <dbReference type="ARBA" id="ARBA00022679"/>
    </source>
</evidence>
<keyword evidence="10" id="KW-0472">Membrane</keyword>
<evidence type="ECO:0000259" key="12">
    <source>
        <dbReference type="PROSITE" id="PS50885"/>
    </source>
</evidence>
<dbReference type="PROSITE" id="PS50109">
    <property type="entry name" value="HIS_KIN"/>
    <property type="match status" value="1"/>
</dbReference>
<evidence type="ECO:0000313" key="14">
    <source>
        <dbReference type="Proteomes" id="UP001302274"/>
    </source>
</evidence>
<comment type="catalytic activity">
    <reaction evidence="1">
        <text>ATP + protein L-histidine = ADP + protein N-phospho-L-histidine.</text>
        <dbReference type="EC" id="2.7.13.3"/>
    </reaction>
</comment>
<dbReference type="PRINTS" id="PR00344">
    <property type="entry name" value="BCTRLSENSOR"/>
</dbReference>
<organism evidence="13 14">
    <name type="scientific">Bacteriovorax antarcticus</name>
    <dbReference type="NCBI Taxonomy" id="3088717"/>
    <lineage>
        <taxon>Bacteria</taxon>
        <taxon>Pseudomonadati</taxon>
        <taxon>Bdellovibrionota</taxon>
        <taxon>Bacteriovoracia</taxon>
        <taxon>Bacteriovoracales</taxon>
        <taxon>Bacteriovoracaceae</taxon>
        <taxon>Bacteriovorax</taxon>
    </lineage>
</organism>
<evidence type="ECO:0000256" key="10">
    <source>
        <dbReference type="SAM" id="Phobius"/>
    </source>
</evidence>
<dbReference type="InterPro" id="IPR003661">
    <property type="entry name" value="HisK_dim/P_dom"/>
</dbReference>
<feature type="transmembrane region" description="Helical" evidence="10">
    <location>
        <begin position="12"/>
        <end position="31"/>
    </location>
</feature>
<dbReference type="PANTHER" id="PTHR43065:SF10">
    <property type="entry name" value="PEROXIDE STRESS-ACTIVATED HISTIDINE KINASE MAK3"/>
    <property type="match status" value="1"/>
</dbReference>
<dbReference type="PANTHER" id="PTHR43065">
    <property type="entry name" value="SENSOR HISTIDINE KINASE"/>
    <property type="match status" value="1"/>
</dbReference>
<dbReference type="Proteomes" id="UP001302274">
    <property type="component" value="Unassembled WGS sequence"/>
</dbReference>
<dbReference type="CDD" id="cd06225">
    <property type="entry name" value="HAMP"/>
    <property type="match status" value="1"/>
</dbReference>
<dbReference type="InterPro" id="IPR036097">
    <property type="entry name" value="HisK_dim/P_sf"/>
</dbReference>
<keyword evidence="10" id="KW-1133">Transmembrane helix</keyword>
<dbReference type="InterPro" id="IPR003594">
    <property type="entry name" value="HATPase_dom"/>
</dbReference>
<feature type="domain" description="HAMP" evidence="12">
    <location>
        <begin position="195"/>
        <end position="248"/>
    </location>
</feature>
<reference evidence="13 14" key="1">
    <citation type="submission" date="2023-11" db="EMBL/GenBank/DDBJ databases">
        <title>A Novel Polar Bacteriovorax (B. antarcticus) Isolated from the Biocrust in Antarctica.</title>
        <authorList>
            <person name="Mun W."/>
            <person name="Choi S.Y."/>
            <person name="Mitchell R.J."/>
        </authorList>
    </citation>
    <scope>NUCLEOTIDE SEQUENCE [LARGE SCALE GENOMIC DNA]</scope>
    <source>
        <strain evidence="13 14">PP10</strain>
    </source>
</reference>
<evidence type="ECO:0000256" key="8">
    <source>
        <dbReference type="ARBA" id="ARBA00022840"/>
    </source>
</evidence>
<evidence type="ECO:0000256" key="6">
    <source>
        <dbReference type="ARBA" id="ARBA00022741"/>
    </source>
</evidence>
<dbReference type="Pfam" id="PF00512">
    <property type="entry name" value="HisKA"/>
    <property type="match status" value="1"/>
</dbReference>
<evidence type="ECO:0000313" key="13">
    <source>
        <dbReference type="EMBL" id="MEA9357989.1"/>
    </source>
</evidence>
<keyword evidence="10" id="KW-0812">Transmembrane</keyword>
<dbReference type="EC" id="2.7.13.3" evidence="3"/>
<feature type="transmembrane region" description="Helical" evidence="10">
    <location>
        <begin position="169"/>
        <end position="193"/>
    </location>
</feature>
<dbReference type="CDD" id="cd00082">
    <property type="entry name" value="HisKA"/>
    <property type="match status" value="1"/>
</dbReference>
<dbReference type="InterPro" id="IPR036890">
    <property type="entry name" value="HATPase_C_sf"/>
</dbReference>
<sequence length="491" mass="55203">MRLTSKLVRDAFIFLVVISLPAYFFAFNYTLNKNKSEREQTIVKHILSFKGSLSEALWFGDYPYTKQILNALSYNDGVTQVSLIDESMKMVFDVTSKGHTHSAELLKKKEQFLKSHSYETDGVKIIPDEKALSNYLLISLSKQNEDKLEKLGVLHVLYHYDDLKKEARVTAMIMIAVLLVVFLLFFLFEYLYLRTLLIKPLSDLEQAIGKMNSSGDIRLPVNQNHIFEIASLTKTFNKMGEEQQHSASIINAQQSKMINISKMSSLGEMAAGVAHEINNPLMITRGYLDKIQKTVNTDLEKYSEIAVPVEKAINGVMRVAKIVSGLRSFARNGNSDPMASVDLDKILSETLEMCFERFKHGEIALQTTNTVTAKILCRESQISQVFLNLLNNAFDAVTENEVKEKWVRLQVEEDKTASGKIVIRIIDCGNGIPEEVAKKVLEPFFTTKETGKGTGLGLSISVGIIEDHNGRLYLDAKHPNTCFVIELPVGT</sequence>
<evidence type="ECO:0000256" key="1">
    <source>
        <dbReference type="ARBA" id="ARBA00000085"/>
    </source>
</evidence>
<comment type="subcellular location">
    <subcellularLocation>
        <location evidence="2">Membrane</location>
    </subcellularLocation>
</comment>
<keyword evidence="8 13" id="KW-0067">ATP-binding</keyword>
<dbReference type="SMART" id="SM00388">
    <property type="entry name" value="HisKA"/>
    <property type="match status" value="1"/>
</dbReference>
<evidence type="ECO:0000256" key="7">
    <source>
        <dbReference type="ARBA" id="ARBA00022777"/>
    </source>
</evidence>
<dbReference type="PROSITE" id="PS50885">
    <property type="entry name" value="HAMP"/>
    <property type="match status" value="1"/>
</dbReference>
<dbReference type="EMBL" id="JAYGJQ010000002">
    <property type="protein sequence ID" value="MEA9357989.1"/>
    <property type="molecule type" value="Genomic_DNA"/>
</dbReference>
<dbReference type="GO" id="GO:0005524">
    <property type="term" value="F:ATP binding"/>
    <property type="evidence" value="ECO:0007669"/>
    <property type="project" value="UniProtKB-KW"/>
</dbReference>
<dbReference type="SUPFAM" id="SSF55874">
    <property type="entry name" value="ATPase domain of HSP90 chaperone/DNA topoisomerase II/histidine kinase"/>
    <property type="match status" value="1"/>
</dbReference>
<evidence type="ECO:0000256" key="2">
    <source>
        <dbReference type="ARBA" id="ARBA00004370"/>
    </source>
</evidence>
<dbReference type="Gene3D" id="1.10.287.130">
    <property type="match status" value="1"/>
</dbReference>
<dbReference type="SMART" id="SM00387">
    <property type="entry name" value="HATPase_c"/>
    <property type="match status" value="1"/>
</dbReference>